<keyword evidence="12" id="KW-1185">Reference proteome</keyword>
<name>A0ABP0IX98_9DINO</name>
<sequence length="955" mass="103521">MNTLHDPLAVLGSCPFRSAPPMTARTTVQIPLDDALVNGFRRRGRRKLREIEEACPDVLVKFDKASGCLVVKGAWEAVRRVQDQVDCMRGPRKQLSPALWAELMRTRSCPLGVLERLQAAVGARLHIERQRSEVRIFGPIAAVAQAELLLDRMELACVEVCLEGVATPSQEELELWSSTWCVSFRREAGRLWVLGFRALVQRFLRAADRRAGGAAAVSVGARMVDDIFTRVSSVSEHEVMLPPRFFEEVDDQEVQQKNCQIPSRCPDFHIQPWMSEGLPWANLELQEGSICSRKCLDLADEMSKFDCMTWNLGNSQEVFQRATAKCSVKLGCRVRQINFLQEKGCPQQVVVDDQGHSETFDRVVLACPATTSANLLRPANWIEWSLLQGVEYHDEDWLDVPVHQDASCLPMKHHQSLLERAAFLIDVDADGRAGGGVNVEYTHNLGAFSPSARSLGVAPADCPMFMTQCLHHTRRLDPSKEVQRFSAPRGHPCLSTHNMIITQMLHLVQGRRGLYCSNWTSPGNGHDLACTSGLAVASAIGAQYPLQEEFRSRIESWEGQTPLEQKSQPQAPEPEAEDADPEPQSTRLKPEHPGHDSAAPQSTMPDPPPIHPYFVEVFRGMGQVVFCNSSLSGVFIAGALMLGDPQTGVMALLGCSSATLLARSVGLERGFVSDGLAGYNGALVGCALSVFQPALPLMPAALGALGPFSSGALGDLLLTLLVGGLSAPVAAKLGPLMAPVPQWTVVFNVLALTVLSGCAAIKYLSSPQSPSKPRKPKQPKQRDLIRLIKEHPSHFIGDLIEAMMVSVSQIFVVNSPLTGLLITVGIFCYSPAAAGLTLGGAMLGNLSALISGIDYDQVMEGLWGYNAALSSLAVGIFFVPRGLPYAGLVAAGAVGSTMVTVAVKQLMDLADLPCMTVPFCLMASACFLLGGRVPGLVRAKAPHSPEVNLHAYRAF</sequence>
<keyword evidence="4 9" id="KW-0812">Transmembrane</keyword>
<feature type="transmembrane region" description="Helical" evidence="9">
    <location>
        <begin position="743"/>
        <end position="765"/>
    </location>
</feature>
<feature type="transmembrane region" description="Helical" evidence="9">
    <location>
        <begin position="910"/>
        <end position="930"/>
    </location>
</feature>
<proteinExistence type="inferred from homology"/>
<dbReference type="InterPro" id="IPR004937">
    <property type="entry name" value="Urea_transporter"/>
</dbReference>
<comment type="catalytic activity">
    <reaction evidence="7">
        <text>urea(in) = urea(out)</text>
        <dbReference type="Rhea" id="RHEA:32799"/>
        <dbReference type="ChEBI" id="CHEBI:16199"/>
    </reaction>
</comment>
<evidence type="ECO:0000256" key="8">
    <source>
        <dbReference type="SAM" id="MobiDB-lite"/>
    </source>
</evidence>
<protein>
    <recommendedName>
        <fullName evidence="10">Amine oxidase domain-containing protein</fullName>
    </recommendedName>
</protein>
<comment type="subcellular location">
    <subcellularLocation>
        <location evidence="1">Cell membrane</location>
        <topology evidence="1">Multi-pass membrane protein</topology>
    </subcellularLocation>
</comment>
<dbReference type="InterPro" id="IPR036188">
    <property type="entry name" value="FAD/NAD-bd_sf"/>
</dbReference>
<feature type="region of interest" description="Disordered" evidence="8">
    <location>
        <begin position="560"/>
        <end position="607"/>
    </location>
</feature>
<feature type="transmembrane region" description="Helical" evidence="9">
    <location>
        <begin position="819"/>
        <end position="850"/>
    </location>
</feature>
<dbReference type="Pfam" id="PF03253">
    <property type="entry name" value="UT"/>
    <property type="match status" value="1"/>
</dbReference>
<dbReference type="Pfam" id="PF01593">
    <property type="entry name" value="Amino_oxidase"/>
    <property type="match status" value="1"/>
</dbReference>
<evidence type="ECO:0000256" key="1">
    <source>
        <dbReference type="ARBA" id="ARBA00004651"/>
    </source>
</evidence>
<gene>
    <name evidence="11" type="ORF">CCMP2556_LOCUS8530</name>
</gene>
<evidence type="ECO:0000256" key="2">
    <source>
        <dbReference type="ARBA" id="ARBA00005914"/>
    </source>
</evidence>
<evidence type="ECO:0000256" key="6">
    <source>
        <dbReference type="ARBA" id="ARBA00023136"/>
    </source>
</evidence>
<dbReference type="SUPFAM" id="SSF51905">
    <property type="entry name" value="FAD/NAD(P)-binding domain"/>
    <property type="match status" value="1"/>
</dbReference>
<keyword evidence="5 9" id="KW-1133">Transmembrane helix</keyword>
<keyword evidence="3" id="KW-1003">Cell membrane</keyword>
<evidence type="ECO:0000259" key="10">
    <source>
        <dbReference type="Pfam" id="PF01593"/>
    </source>
</evidence>
<dbReference type="Gene3D" id="1.10.3430.10">
    <property type="entry name" value="Ammonium transporter AmtB like domains"/>
    <property type="match status" value="1"/>
</dbReference>
<dbReference type="PANTHER" id="PTHR10464">
    <property type="entry name" value="UREA TRANSPORTER"/>
    <property type="match status" value="1"/>
</dbReference>
<comment type="similarity">
    <text evidence="2">Belongs to the urea transporter family.</text>
</comment>
<dbReference type="InterPro" id="IPR002937">
    <property type="entry name" value="Amino_oxidase"/>
</dbReference>
<evidence type="ECO:0000256" key="3">
    <source>
        <dbReference type="ARBA" id="ARBA00022475"/>
    </source>
</evidence>
<reference evidence="11 12" key="1">
    <citation type="submission" date="2024-02" db="EMBL/GenBank/DDBJ databases">
        <authorList>
            <person name="Chen Y."/>
            <person name="Shah S."/>
            <person name="Dougan E. K."/>
            <person name="Thang M."/>
            <person name="Chan C."/>
        </authorList>
    </citation>
    <scope>NUCLEOTIDE SEQUENCE [LARGE SCALE GENOMIC DNA]</scope>
</reference>
<evidence type="ECO:0000256" key="7">
    <source>
        <dbReference type="ARBA" id="ARBA00033993"/>
    </source>
</evidence>
<evidence type="ECO:0000313" key="11">
    <source>
        <dbReference type="EMBL" id="CAK9006702.1"/>
    </source>
</evidence>
<dbReference type="Proteomes" id="UP001642484">
    <property type="component" value="Unassembled WGS sequence"/>
</dbReference>
<comment type="caution">
    <text evidence="11">The sequence shown here is derived from an EMBL/GenBank/DDBJ whole genome shotgun (WGS) entry which is preliminary data.</text>
</comment>
<accession>A0ABP0IX98</accession>
<dbReference type="PANTHER" id="PTHR10464:SF4">
    <property type="entry name" value="UREA TRANSPORTER"/>
    <property type="match status" value="1"/>
</dbReference>
<feature type="domain" description="Amine oxidase" evidence="10">
    <location>
        <begin position="297"/>
        <end position="389"/>
    </location>
</feature>
<organism evidence="11 12">
    <name type="scientific">Durusdinium trenchii</name>
    <dbReference type="NCBI Taxonomy" id="1381693"/>
    <lineage>
        <taxon>Eukaryota</taxon>
        <taxon>Sar</taxon>
        <taxon>Alveolata</taxon>
        <taxon>Dinophyceae</taxon>
        <taxon>Suessiales</taxon>
        <taxon>Symbiodiniaceae</taxon>
        <taxon>Durusdinium</taxon>
    </lineage>
</organism>
<dbReference type="InterPro" id="IPR029020">
    <property type="entry name" value="Ammonium/urea_transptr"/>
</dbReference>
<evidence type="ECO:0000256" key="4">
    <source>
        <dbReference type="ARBA" id="ARBA00022692"/>
    </source>
</evidence>
<evidence type="ECO:0000313" key="12">
    <source>
        <dbReference type="Proteomes" id="UP001642484"/>
    </source>
</evidence>
<evidence type="ECO:0000256" key="5">
    <source>
        <dbReference type="ARBA" id="ARBA00022989"/>
    </source>
</evidence>
<evidence type="ECO:0000256" key="9">
    <source>
        <dbReference type="SAM" id="Phobius"/>
    </source>
</evidence>
<dbReference type="EMBL" id="CAXAMN010003891">
    <property type="protein sequence ID" value="CAK9006702.1"/>
    <property type="molecule type" value="Genomic_DNA"/>
</dbReference>
<keyword evidence="6 9" id="KW-0472">Membrane</keyword>